<dbReference type="PANTHER" id="PTHR43066:SF1">
    <property type="entry name" value="RHOMBOID PROTEIN 2"/>
    <property type="match status" value="1"/>
</dbReference>
<reference evidence="10 11" key="1">
    <citation type="journal article" date="2019" name="Int. J. Syst. Evol. Microbiol.">
        <title>The Global Catalogue of Microorganisms (GCM) 10K type strain sequencing project: providing services to taxonomists for standard genome sequencing and annotation.</title>
        <authorList>
            <consortium name="The Broad Institute Genomics Platform"/>
            <consortium name="The Broad Institute Genome Sequencing Center for Infectious Disease"/>
            <person name="Wu L."/>
            <person name="Ma J."/>
        </authorList>
    </citation>
    <scope>NUCLEOTIDE SEQUENCE [LARGE SCALE GENOMIC DNA]</scope>
    <source>
        <strain evidence="10 11">CGMCC 1.12125</strain>
    </source>
</reference>
<dbReference type="EC" id="3.4.21.-" evidence="10"/>
<dbReference type="GO" id="GO:0006508">
    <property type="term" value="P:proteolysis"/>
    <property type="evidence" value="ECO:0007669"/>
    <property type="project" value="UniProtKB-KW"/>
</dbReference>
<keyword evidence="11" id="KW-1185">Reference proteome</keyword>
<evidence type="ECO:0000256" key="4">
    <source>
        <dbReference type="ARBA" id="ARBA00022692"/>
    </source>
</evidence>
<dbReference type="GO" id="GO:0016020">
    <property type="term" value="C:membrane"/>
    <property type="evidence" value="ECO:0007669"/>
    <property type="project" value="UniProtKB-SubCell"/>
</dbReference>
<feature type="transmembrane region" description="Helical" evidence="8">
    <location>
        <begin position="167"/>
        <end position="187"/>
    </location>
</feature>
<feature type="domain" description="Peptidase S54 rhomboid" evidence="9">
    <location>
        <begin position="44"/>
        <end position="184"/>
    </location>
</feature>
<keyword evidence="5 10" id="KW-0378">Hydrolase</keyword>
<evidence type="ECO:0000256" key="1">
    <source>
        <dbReference type="ARBA" id="ARBA00004141"/>
    </source>
</evidence>
<evidence type="ECO:0000259" key="9">
    <source>
        <dbReference type="Pfam" id="PF01694"/>
    </source>
</evidence>
<organism evidence="10 11">
    <name type="scientific">Halorientalis brevis</name>
    <dbReference type="NCBI Taxonomy" id="1126241"/>
    <lineage>
        <taxon>Archaea</taxon>
        <taxon>Methanobacteriati</taxon>
        <taxon>Methanobacteriota</taxon>
        <taxon>Stenosarchaea group</taxon>
        <taxon>Halobacteria</taxon>
        <taxon>Halobacteriales</taxon>
        <taxon>Haloarculaceae</taxon>
        <taxon>Halorientalis</taxon>
    </lineage>
</organism>
<dbReference type="GO" id="GO:0008233">
    <property type="term" value="F:peptidase activity"/>
    <property type="evidence" value="ECO:0007669"/>
    <property type="project" value="UniProtKB-KW"/>
</dbReference>
<keyword evidence="7 8" id="KW-0472">Membrane</keyword>
<dbReference type="InterPro" id="IPR022764">
    <property type="entry name" value="Peptidase_S54_rhomboid_dom"/>
</dbReference>
<dbReference type="EMBL" id="JBHUDJ010000001">
    <property type="protein sequence ID" value="MFD1585515.1"/>
    <property type="molecule type" value="Genomic_DNA"/>
</dbReference>
<evidence type="ECO:0000256" key="2">
    <source>
        <dbReference type="ARBA" id="ARBA00009045"/>
    </source>
</evidence>
<keyword evidence="4 8" id="KW-0812">Transmembrane</keyword>
<evidence type="ECO:0000256" key="8">
    <source>
        <dbReference type="SAM" id="Phobius"/>
    </source>
</evidence>
<comment type="subcellular location">
    <subcellularLocation>
        <location evidence="1">Membrane</location>
        <topology evidence="1">Multi-pass membrane protein</topology>
    </subcellularLocation>
</comment>
<sequence>MVSARSPTLTTITLFVVVFAVETVARLLGVFPALFVLAPPVTTNPWTIVTSVYAHSGPVHLLWNAIALLLPGFILEHQTSELRYHAFFVAAGATAGVAEITIGPLLGSPAGVLGASGAVFAFIGYLLSANRLAEAAIGGVELSGRTQLLAFVILAIAVTVATGQPGVALIAHFTGFLVGLLAGRAHLLRRSPDRSVPSSR</sequence>
<accession>A0ABD6C667</accession>
<feature type="transmembrane region" description="Helical" evidence="8">
    <location>
        <begin position="112"/>
        <end position="130"/>
    </location>
</feature>
<evidence type="ECO:0000256" key="6">
    <source>
        <dbReference type="ARBA" id="ARBA00022989"/>
    </source>
</evidence>
<gene>
    <name evidence="10" type="ORF">ACFR9U_00860</name>
</gene>
<feature type="transmembrane region" description="Helical" evidence="8">
    <location>
        <begin position="57"/>
        <end position="75"/>
    </location>
</feature>
<dbReference type="InterPro" id="IPR035952">
    <property type="entry name" value="Rhomboid-like_sf"/>
</dbReference>
<dbReference type="SUPFAM" id="SSF144091">
    <property type="entry name" value="Rhomboid-like"/>
    <property type="match status" value="1"/>
</dbReference>
<feature type="transmembrane region" description="Helical" evidence="8">
    <location>
        <begin position="142"/>
        <end position="161"/>
    </location>
</feature>
<feature type="transmembrane region" description="Helical" evidence="8">
    <location>
        <begin position="12"/>
        <end position="37"/>
    </location>
</feature>
<evidence type="ECO:0000313" key="11">
    <source>
        <dbReference type="Proteomes" id="UP001597119"/>
    </source>
</evidence>
<dbReference type="Proteomes" id="UP001597119">
    <property type="component" value="Unassembled WGS sequence"/>
</dbReference>
<keyword evidence="3 10" id="KW-0645">Protease</keyword>
<dbReference type="AlphaFoldDB" id="A0ABD6C667"/>
<name>A0ABD6C667_9EURY</name>
<keyword evidence="6 8" id="KW-1133">Transmembrane helix</keyword>
<dbReference type="PANTHER" id="PTHR43066">
    <property type="entry name" value="RHOMBOID-RELATED PROTEIN"/>
    <property type="match status" value="1"/>
</dbReference>
<dbReference type="Gene3D" id="1.20.1540.10">
    <property type="entry name" value="Rhomboid-like"/>
    <property type="match status" value="1"/>
</dbReference>
<evidence type="ECO:0000256" key="5">
    <source>
        <dbReference type="ARBA" id="ARBA00022801"/>
    </source>
</evidence>
<dbReference type="Pfam" id="PF01694">
    <property type="entry name" value="Rhomboid"/>
    <property type="match status" value="1"/>
</dbReference>
<evidence type="ECO:0000256" key="7">
    <source>
        <dbReference type="ARBA" id="ARBA00023136"/>
    </source>
</evidence>
<protein>
    <submittedName>
        <fullName evidence="10">Rhomboid family intramembrane serine protease</fullName>
        <ecNumber evidence="10">3.4.21.-</ecNumber>
    </submittedName>
</protein>
<dbReference type="RefSeq" id="WP_247377943.1">
    <property type="nucleotide sequence ID" value="NZ_JALLGV010000004.1"/>
</dbReference>
<evidence type="ECO:0000313" key="10">
    <source>
        <dbReference type="EMBL" id="MFD1585515.1"/>
    </source>
</evidence>
<comment type="similarity">
    <text evidence="2">Belongs to the peptidase S54 family.</text>
</comment>
<comment type="caution">
    <text evidence="10">The sequence shown here is derived from an EMBL/GenBank/DDBJ whole genome shotgun (WGS) entry which is preliminary data.</text>
</comment>
<feature type="transmembrane region" description="Helical" evidence="8">
    <location>
        <begin position="87"/>
        <end position="106"/>
    </location>
</feature>
<evidence type="ECO:0000256" key="3">
    <source>
        <dbReference type="ARBA" id="ARBA00022670"/>
    </source>
</evidence>
<proteinExistence type="inferred from homology"/>